<evidence type="ECO:0000313" key="3">
    <source>
        <dbReference type="Proteomes" id="UP000837857"/>
    </source>
</evidence>
<dbReference type="Proteomes" id="UP000837857">
    <property type="component" value="Chromosome 11"/>
</dbReference>
<evidence type="ECO:0000313" key="2">
    <source>
        <dbReference type="EMBL" id="CAH2039578.1"/>
    </source>
</evidence>
<proteinExistence type="predicted"/>
<feature type="region of interest" description="Disordered" evidence="1">
    <location>
        <begin position="52"/>
        <end position="86"/>
    </location>
</feature>
<name>A0ABN8HU69_9NEOP</name>
<dbReference type="EMBL" id="OW152823">
    <property type="protein sequence ID" value="CAH2039578.1"/>
    <property type="molecule type" value="Genomic_DNA"/>
</dbReference>
<evidence type="ECO:0000256" key="1">
    <source>
        <dbReference type="SAM" id="MobiDB-lite"/>
    </source>
</evidence>
<organism evidence="2 3">
    <name type="scientific">Iphiclides podalirius</name>
    <name type="common">scarce swallowtail</name>
    <dbReference type="NCBI Taxonomy" id="110791"/>
    <lineage>
        <taxon>Eukaryota</taxon>
        <taxon>Metazoa</taxon>
        <taxon>Ecdysozoa</taxon>
        <taxon>Arthropoda</taxon>
        <taxon>Hexapoda</taxon>
        <taxon>Insecta</taxon>
        <taxon>Pterygota</taxon>
        <taxon>Neoptera</taxon>
        <taxon>Endopterygota</taxon>
        <taxon>Lepidoptera</taxon>
        <taxon>Glossata</taxon>
        <taxon>Ditrysia</taxon>
        <taxon>Papilionoidea</taxon>
        <taxon>Papilionidae</taxon>
        <taxon>Papilioninae</taxon>
        <taxon>Iphiclides</taxon>
    </lineage>
</organism>
<feature type="compositionally biased region" description="Pro residues" evidence="1">
    <location>
        <begin position="65"/>
        <end position="79"/>
    </location>
</feature>
<feature type="compositionally biased region" description="Basic and acidic residues" evidence="1">
    <location>
        <begin position="55"/>
        <end position="64"/>
    </location>
</feature>
<accession>A0ABN8HU69</accession>
<keyword evidence="3" id="KW-1185">Reference proteome</keyword>
<reference evidence="2" key="1">
    <citation type="submission" date="2022-03" db="EMBL/GenBank/DDBJ databases">
        <authorList>
            <person name="Martin H S."/>
        </authorList>
    </citation>
    <scope>NUCLEOTIDE SEQUENCE</scope>
</reference>
<feature type="non-terminal residue" evidence="2">
    <location>
        <position position="1"/>
    </location>
</feature>
<sequence>MGIEFGEGIERNSLAMTMARAQYIWRHRPRPATGDCQTATEIWVRRVFARRPRRCSHEVDEPRPPPRTRTPHPPPPPPTSSTTRCTARCQPYIPTIRQTINKCREWGVWNVTSAGLATHAQCFVYFRT</sequence>
<protein>
    <submittedName>
        <fullName evidence="2">Uncharacterized protein</fullName>
    </submittedName>
</protein>
<gene>
    <name evidence="2" type="ORF">IPOD504_LOCUS1792</name>
</gene>